<dbReference type="SUPFAM" id="SSF56112">
    <property type="entry name" value="Protein kinase-like (PK-like)"/>
    <property type="match status" value="1"/>
</dbReference>
<dbReference type="OMA" id="YMGMIGM"/>
<dbReference type="InterPro" id="IPR029035">
    <property type="entry name" value="DHS-like_NAD/FAD-binding_dom"/>
</dbReference>
<evidence type="ECO:0000256" key="6">
    <source>
        <dbReference type="ARBA" id="ARBA00023239"/>
    </source>
</evidence>
<dbReference type="Pfam" id="PF02260">
    <property type="entry name" value="FATC"/>
    <property type="match status" value="1"/>
</dbReference>
<dbReference type="InterPro" id="IPR029061">
    <property type="entry name" value="THDP-binding"/>
</dbReference>
<dbReference type="SUPFAM" id="SSF52518">
    <property type="entry name" value="Thiamin diphosphate-binding fold (THDP-binding)"/>
    <property type="match status" value="2"/>
</dbReference>
<dbReference type="GO" id="GO:0001561">
    <property type="term" value="P:fatty acid alpha-oxidation"/>
    <property type="evidence" value="ECO:0007669"/>
    <property type="project" value="TreeGrafter"/>
</dbReference>
<dbReference type="InterPro" id="IPR012000">
    <property type="entry name" value="Thiamin_PyroP_enz_cen_dom"/>
</dbReference>
<sequence>MYFRKTCEATMRIVRNEKETLRTVLETFLYDPLVEWRKHDERAKQQQLKQESSALQQPQQSAIQPHQKISLIDSVSDKAQQHLRNIDFRLSGCVASRANDYGTPLSVEGQINNLIRQATDPKLLSKMPLAFLKDMDGATVIARSLQSQGIEHAFGVVGIPVVEAAMAMQSVGIKFIAMRNEQSACYAAQAMGYLSGKPAVCLVVSGPGLLHALGGMANASSNCWPVLVVGGSSDIDLEGSGAFQEWPQVEAARQFCKYAARLTSLKRVPFLFEQAIKVATYGRPGPVYVDIPGNLITGRTDDIINFGSPLPKPPEMLPPADELEKAADLLKTAQKPLVIVGKGCNLFEADNCAEVLRSFITHRHLPFLPTPMGKGIIPDDHEFCAAAARSLILREADLILLVGARLNWILHFGLPPRFSENVKIIQIDVCPEEFHHNVRTTCCLFGSARLVVSKKMSGDLSEPLNYYAAYRPIRDLLPKNAFIINEGANTMDIGRTMLPNFLPKHRLDAGTMGTMGVGAGFAIAAALYSKSCQSNEQVVCIQGDSAFGFGGMELETAFRYNLPIMFVVFNNNGIYSGFDKETMANMNGDPSLILPPTCLSADIQYQKVMEAFGGKGFLCNSQKEIETSFKECMCHVSKESKPALINILINPGAQRREQKFDWLSRSTNSKI</sequence>
<dbReference type="GO" id="GO:0000287">
    <property type="term" value="F:magnesium ion binding"/>
    <property type="evidence" value="ECO:0007669"/>
    <property type="project" value="InterPro"/>
</dbReference>
<dbReference type="Proteomes" id="UP000887565">
    <property type="component" value="Unplaced"/>
</dbReference>
<evidence type="ECO:0000256" key="4">
    <source>
        <dbReference type="ARBA" id="ARBA00022842"/>
    </source>
</evidence>
<evidence type="ECO:0000256" key="5">
    <source>
        <dbReference type="ARBA" id="ARBA00023052"/>
    </source>
</evidence>
<dbReference type="CDD" id="cd02004">
    <property type="entry name" value="TPP_BZL_OCoD_HPCL"/>
    <property type="match status" value="1"/>
</dbReference>
<evidence type="ECO:0000256" key="3">
    <source>
        <dbReference type="ARBA" id="ARBA00022723"/>
    </source>
</evidence>
<dbReference type="Pfam" id="PF02775">
    <property type="entry name" value="TPP_enzyme_C"/>
    <property type="match status" value="1"/>
</dbReference>
<dbReference type="InterPro" id="IPR011009">
    <property type="entry name" value="Kinase-like_dom_sf"/>
</dbReference>
<dbReference type="Pfam" id="PF02776">
    <property type="entry name" value="TPP_enzyme_N"/>
    <property type="match status" value="1"/>
</dbReference>
<name>A0A915IDE3_ROMCU</name>
<comment type="cofactor">
    <cofactor evidence="1">
        <name>thiamine diphosphate</name>
        <dbReference type="ChEBI" id="CHEBI:58937"/>
    </cofactor>
</comment>
<feature type="domain" description="PI3K/PI4K catalytic" evidence="13">
    <location>
        <begin position="1"/>
        <end position="77"/>
    </location>
</feature>
<dbReference type="PROSITE" id="PS50290">
    <property type="entry name" value="PI3_4_KINASE_3"/>
    <property type="match status" value="1"/>
</dbReference>
<dbReference type="PANTHER" id="PTHR43710:SF2">
    <property type="entry name" value="2-HYDROXYACYL-COA LYASE 1"/>
    <property type="match status" value="1"/>
</dbReference>
<evidence type="ECO:0000313" key="16">
    <source>
        <dbReference type="WBParaSite" id="nRc.2.0.1.t12205-RA"/>
    </source>
</evidence>
<evidence type="ECO:0000256" key="8">
    <source>
        <dbReference type="ARBA" id="ARBA00044454"/>
    </source>
</evidence>
<protein>
    <recommendedName>
        <fullName evidence="9">2-hydroxyacyl-CoA lyase</fullName>
        <ecNumber evidence="9">4.1.2.63</ecNumber>
    </recommendedName>
</protein>
<dbReference type="Gene3D" id="1.10.1070.11">
    <property type="entry name" value="Phosphatidylinositol 3-/4-kinase, catalytic domain"/>
    <property type="match status" value="1"/>
</dbReference>
<organism evidence="15 16">
    <name type="scientific">Romanomermis culicivorax</name>
    <name type="common">Nematode worm</name>
    <dbReference type="NCBI Taxonomy" id="13658"/>
    <lineage>
        <taxon>Eukaryota</taxon>
        <taxon>Metazoa</taxon>
        <taxon>Ecdysozoa</taxon>
        <taxon>Nematoda</taxon>
        <taxon>Enoplea</taxon>
        <taxon>Dorylaimia</taxon>
        <taxon>Mermithida</taxon>
        <taxon>Mermithoidea</taxon>
        <taxon>Mermithidae</taxon>
        <taxon>Romanomermis</taxon>
    </lineage>
</organism>
<dbReference type="GO" id="GO:0030976">
    <property type="term" value="F:thiamine pyrophosphate binding"/>
    <property type="evidence" value="ECO:0007669"/>
    <property type="project" value="InterPro"/>
</dbReference>
<feature type="region of interest" description="Disordered" evidence="12">
    <location>
        <begin position="44"/>
        <end position="66"/>
    </location>
</feature>
<evidence type="ECO:0000256" key="1">
    <source>
        <dbReference type="ARBA" id="ARBA00001964"/>
    </source>
</evidence>
<dbReference type="SUPFAM" id="SSF52467">
    <property type="entry name" value="DHS-like NAD/FAD-binding domain"/>
    <property type="match status" value="1"/>
</dbReference>
<evidence type="ECO:0000256" key="12">
    <source>
        <dbReference type="SAM" id="MobiDB-lite"/>
    </source>
</evidence>
<evidence type="ECO:0000256" key="10">
    <source>
        <dbReference type="ARBA" id="ARBA00048738"/>
    </source>
</evidence>
<dbReference type="PROSITE" id="PS51190">
    <property type="entry name" value="FATC"/>
    <property type="match status" value="1"/>
</dbReference>
<keyword evidence="15" id="KW-1185">Reference proteome</keyword>
<comment type="catalytic activity">
    <reaction evidence="8">
        <text>an (R)-2-hydroxy-long-chain-fatty acyl-CoA = a long-chain fatty aldehyde + formyl-CoA</text>
        <dbReference type="Rhea" id="RHEA:67444"/>
        <dbReference type="ChEBI" id="CHEBI:17176"/>
        <dbReference type="ChEBI" id="CHEBI:57376"/>
        <dbReference type="ChEBI" id="CHEBI:170012"/>
        <dbReference type="EC" id="4.1.2.63"/>
    </reaction>
    <physiologicalReaction direction="left-to-right" evidence="8">
        <dbReference type="Rhea" id="RHEA:67445"/>
    </physiologicalReaction>
</comment>
<evidence type="ECO:0000256" key="7">
    <source>
        <dbReference type="ARBA" id="ARBA00044451"/>
    </source>
</evidence>
<keyword evidence="6" id="KW-0456">Lyase</keyword>
<dbReference type="InterPro" id="IPR036940">
    <property type="entry name" value="PI3/4_kinase_cat_sf"/>
</dbReference>
<dbReference type="GO" id="GO:0005777">
    <property type="term" value="C:peroxisome"/>
    <property type="evidence" value="ECO:0007669"/>
    <property type="project" value="TreeGrafter"/>
</dbReference>
<keyword evidence="3" id="KW-0479">Metal-binding</keyword>
<dbReference type="Gene3D" id="3.40.50.970">
    <property type="match status" value="2"/>
</dbReference>
<comment type="similarity">
    <text evidence="2 11">Belongs to the TPP enzyme family.</text>
</comment>
<dbReference type="WBParaSite" id="nRc.2.0.1.t12205-RA">
    <property type="protein sequence ID" value="nRc.2.0.1.t12205-RA"/>
    <property type="gene ID" value="nRc.2.0.1.g12205"/>
</dbReference>
<dbReference type="GO" id="GO:0106359">
    <property type="term" value="F:2-hydroxyacyl-CoA lyase activity"/>
    <property type="evidence" value="ECO:0007669"/>
    <property type="project" value="UniProtKB-EC"/>
</dbReference>
<reference evidence="16" key="1">
    <citation type="submission" date="2022-11" db="UniProtKB">
        <authorList>
            <consortium name="WormBaseParasite"/>
        </authorList>
    </citation>
    <scope>IDENTIFICATION</scope>
</reference>
<comment type="catalytic activity">
    <reaction evidence="7">
        <text>a 2-hydroxy-3-methyl fatty acyl-CoA = a 2-methyl-branched fatty aldehyde + formyl-CoA</text>
        <dbReference type="Rhea" id="RHEA:25375"/>
        <dbReference type="ChEBI" id="CHEBI:49188"/>
        <dbReference type="ChEBI" id="CHEBI:57376"/>
        <dbReference type="ChEBI" id="CHEBI:58783"/>
        <dbReference type="EC" id="4.1.2.63"/>
    </reaction>
    <physiologicalReaction direction="left-to-right" evidence="7">
        <dbReference type="Rhea" id="RHEA:25376"/>
    </physiologicalReaction>
</comment>
<evidence type="ECO:0000256" key="2">
    <source>
        <dbReference type="ARBA" id="ARBA00007812"/>
    </source>
</evidence>
<dbReference type="SMART" id="SM01343">
    <property type="entry name" value="FATC"/>
    <property type="match status" value="1"/>
</dbReference>
<accession>A0A915IDE3</accession>
<dbReference type="FunFam" id="3.40.50.970:FF:000027">
    <property type="entry name" value="2-hydroxyacyl-CoA lyase 1"/>
    <property type="match status" value="1"/>
</dbReference>
<feature type="compositionally biased region" description="Low complexity" evidence="12">
    <location>
        <begin position="50"/>
        <end position="66"/>
    </location>
</feature>
<dbReference type="InterPro" id="IPR003152">
    <property type="entry name" value="FATC_dom"/>
</dbReference>
<dbReference type="AlphaFoldDB" id="A0A915IDE3"/>
<dbReference type="PANTHER" id="PTHR43710">
    <property type="entry name" value="2-HYDROXYACYL-COA LYASE"/>
    <property type="match status" value="1"/>
</dbReference>
<evidence type="ECO:0000256" key="11">
    <source>
        <dbReference type="RuleBase" id="RU362132"/>
    </source>
</evidence>
<evidence type="ECO:0000256" key="9">
    <source>
        <dbReference type="ARBA" id="ARBA00044518"/>
    </source>
</evidence>
<evidence type="ECO:0000259" key="14">
    <source>
        <dbReference type="PROSITE" id="PS51190"/>
    </source>
</evidence>
<dbReference type="EC" id="4.1.2.63" evidence="9"/>
<dbReference type="InterPro" id="IPR000403">
    <property type="entry name" value="PI3/4_kinase_cat_dom"/>
</dbReference>
<dbReference type="InterPro" id="IPR045025">
    <property type="entry name" value="HACL1-like"/>
</dbReference>
<comment type="catalytic activity">
    <reaction evidence="10">
        <text>2-hydroxyoctadecanoyl-CoA = heptadecanal + formyl-CoA</text>
        <dbReference type="Rhea" id="RHEA:55196"/>
        <dbReference type="ChEBI" id="CHEBI:57376"/>
        <dbReference type="ChEBI" id="CHEBI:74116"/>
        <dbReference type="ChEBI" id="CHEBI:138631"/>
    </reaction>
    <physiologicalReaction direction="left-to-right" evidence="10">
        <dbReference type="Rhea" id="RHEA:55197"/>
    </physiologicalReaction>
</comment>
<dbReference type="CDD" id="cd07035">
    <property type="entry name" value="TPP_PYR_POX_like"/>
    <property type="match status" value="1"/>
</dbReference>
<dbReference type="Pfam" id="PF00205">
    <property type="entry name" value="TPP_enzyme_M"/>
    <property type="match status" value="1"/>
</dbReference>
<proteinExistence type="inferred from homology"/>
<evidence type="ECO:0000259" key="13">
    <source>
        <dbReference type="PROSITE" id="PS50290"/>
    </source>
</evidence>
<keyword evidence="4" id="KW-0460">Magnesium</keyword>
<keyword evidence="5 11" id="KW-0786">Thiamine pyrophosphate</keyword>
<dbReference type="InterPro" id="IPR011766">
    <property type="entry name" value="TPP_enzyme_TPP-bd"/>
</dbReference>
<evidence type="ECO:0000313" key="15">
    <source>
        <dbReference type="Proteomes" id="UP000887565"/>
    </source>
</evidence>
<dbReference type="Gene3D" id="3.40.50.1220">
    <property type="entry name" value="TPP-binding domain"/>
    <property type="match status" value="1"/>
</dbReference>
<dbReference type="InterPro" id="IPR012001">
    <property type="entry name" value="Thiamin_PyroP_enz_TPP-bd_dom"/>
</dbReference>
<feature type="domain" description="FATC" evidence="14">
    <location>
        <begin position="103"/>
        <end position="132"/>
    </location>
</feature>